<dbReference type="AlphaFoldDB" id="A0A511ZJG1"/>
<evidence type="ECO:0000313" key="1">
    <source>
        <dbReference type="EMBL" id="GEN87567.1"/>
    </source>
</evidence>
<dbReference type="EMBL" id="BJYM01000008">
    <property type="protein sequence ID" value="GEN87567.1"/>
    <property type="molecule type" value="Genomic_DNA"/>
</dbReference>
<dbReference type="Proteomes" id="UP000321558">
    <property type="component" value="Unassembled WGS sequence"/>
</dbReference>
<organism evidence="1 2">
    <name type="scientific">Oceanobacillus sojae</name>
    <dbReference type="NCBI Taxonomy" id="582851"/>
    <lineage>
        <taxon>Bacteria</taxon>
        <taxon>Bacillati</taxon>
        <taxon>Bacillota</taxon>
        <taxon>Bacilli</taxon>
        <taxon>Bacillales</taxon>
        <taxon>Bacillaceae</taxon>
        <taxon>Oceanobacillus</taxon>
    </lineage>
</organism>
<accession>A0A511ZJG1</accession>
<evidence type="ECO:0000313" key="2">
    <source>
        <dbReference type="Proteomes" id="UP000321558"/>
    </source>
</evidence>
<reference evidence="1 2" key="1">
    <citation type="submission" date="2019-07" db="EMBL/GenBank/DDBJ databases">
        <title>Whole genome shotgun sequence of Oceanobacillus sojae NBRC 105379.</title>
        <authorList>
            <person name="Hosoyama A."/>
            <person name="Uohara A."/>
            <person name="Ohji S."/>
            <person name="Ichikawa N."/>
        </authorList>
    </citation>
    <scope>NUCLEOTIDE SEQUENCE [LARGE SCALE GENOMIC DNA]</scope>
    <source>
        <strain evidence="1 2">NBRC 105379</strain>
    </source>
</reference>
<dbReference type="RefSeq" id="WP_147210520.1">
    <property type="nucleotide sequence ID" value="NZ_BJYM01000008.1"/>
</dbReference>
<dbReference type="Gene3D" id="3.90.1720.10">
    <property type="entry name" value="endopeptidase domain like (from Nostoc punctiforme)"/>
    <property type="match status" value="1"/>
</dbReference>
<comment type="caution">
    <text evidence="1">The sequence shown here is derived from an EMBL/GenBank/DDBJ whole genome shotgun (WGS) entry which is preliminary data.</text>
</comment>
<dbReference type="SUPFAM" id="SSF54001">
    <property type="entry name" value="Cysteine proteinases"/>
    <property type="match status" value="1"/>
</dbReference>
<sequence length="173" mass="20040">MRQEHIYLLFTNTGTLLTKAIRLYTKAEYNHVSLALDLELNEVYSFGRKHFRNPFWGGFVKERTEEGLFQNADCLIYAYAIDPKQSKKLKRALAFFKSRQNSYHYNFLGLFGVILNKPIQRSNAYFCSQFVASLLMEAEITSFNKPPELITPQDIQQIPGLISVYRGKIQDAV</sequence>
<protein>
    <submittedName>
        <fullName evidence="1">Uncharacterized protein</fullName>
    </submittedName>
</protein>
<dbReference type="STRING" id="582851.GCA_900162665_00731"/>
<keyword evidence="2" id="KW-1185">Reference proteome</keyword>
<dbReference type="InterPro" id="IPR038765">
    <property type="entry name" value="Papain-like_cys_pep_sf"/>
</dbReference>
<dbReference type="OrthoDB" id="1645744at2"/>
<name>A0A511ZJG1_9BACI</name>
<gene>
    <name evidence="1" type="ORF">OSO01_23060</name>
</gene>
<proteinExistence type="predicted"/>